<accession>A0A841IUS8</accession>
<dbReference type="RefSeq" id="WP_184293514.1">
    <property type="nucleotide sequence ID" value="NZ_JACHJO010000014.1"/>
</dbReference>
<name>A0A841IUS8_9ACTN</name>
<comment type="caution">
    <text evidence="1">The sequence shown here is derived from an EMBL/GenBank/DDBJ whole genome shotgun (WGS) entry which is preliminary data.</text>
</comment>
<dbReference type="Proteomes" id="UP000536604">
    <property type="component" value="Unassembled WGS sequence"/>
</dbReference>
<reference evidence="1 2" key="1">
    <citation type="submission" date="2020-08" db="EMBL/GenBank/DDBJ databases">
        <title>Genomic Encyclopedia of Type Strains, Phase III (KMG-III): the genomes of soil and plant-associated and newly described type strains.</title>
        <authorList>
            <person name="Whitman W."/>
        </authorList>
    </citation>
    <scope>NUCLEOTIDE SEQUENCE [LARGE SCALE GENOMIC DNA]</scope>
    <source>
        <strain evidence="1 2">CECT 8712</strain>
    </source>
</reference>
<dbReference type="AlphaFoldDB" id="A0A841IUS8"/>
<evidence type="ECO:0000313" key="2">
    <source>
        <dbReference type="Proteomes" id="UP000536604"/>
    </source>
</evidence>
<keyword evidence="2" id="KW-1185">Reference proteome</keyword>
<protein>
    <submittedName>
        <fullName evidence="1">Uncharacterized protein</fullName>
    </submittedName>
</protein>
<proteinExistence type="predicted"/>
<gene>
    <name evidence="1" type="ORF">FHS13_004069</name>
</gene>
<sequence length="145" mass="16387">MGHRHPSKLNNTEVSHARARWLLRAELAGCPECRTEGDREALEDLAARGVFDSLMTGFVLARLQHWRSPVRRPEYPATAYRLAPVGERDFWRGPTQHCMRVCLVEGPCGTSVDTASALRELRLMPMRDRALVLDDIMDGLSEDES</sequence>
<evidence type="ECO:0000313" key="1">
    <source>
        <dbReference type="EMBL" id="MBB6122084.1"/>
    </source>
</evidence>
<organism evidence="1 2">
    <name type="scientific">Nocardiopsis algeriensis</name>
    <dbReference type="NCBI Taxonomy" id="1478215"/>
    <lineage>
        <taxon>Bacteria</taxon>
        <taxon>Bacillati</taxon>
        <taxon>Actinomycetota</taxon>
        <taxon>Actinomycetes</taxon>
        <taxon>Streptosporangiales</taxon>
        <taxon>Nocardiopsidaceae</taxon>
        <taxon>Nocardiopsis</taxon>
    </lineage>
</organism>
<dbReference type="EMBL" id="JACHJO010000014">
    <property type="protein sequence ID" value="MBB6122084.1"/>
    <property type="molecule type" value="Genomic_DNA"/>
</dbReference>